<dbReference type="InterPro" id="IPR036660">
    <property type="entry name" value="Fe-S_hydroAse_TtdB_cat_sf"/>
</dbReference>
<proteinExistence type="inferred from homology"/>
<dbReference type="Gene3D" id="3.20.130.10">
    <property type="entry name" value="Fe-S hydro-lyase, tartrate dehydratase beta-type, catalytic domain"/>
    <property type="match status" value="1"/>
</dbReference>
<protein>
    <recommendedName>
        <fullName evidence="5">L(+)-tartrate dehydratase subunit beta</fullName>
        <ecNumber evidence="4">4.2.1.32</ecNumber>
    </recommendedName>
</protein>
<evidence type="ECO:0000256" key="6">
    <source>
        <dbReference type="ARBA" id="ARBA00049253"/>
    </source>
</evidence>
<dbReference type="InterPro" id="IPR004647">
    <property type="entry name" value="Fe-S_hydro-lyase_TtdB-typ_cat"/>
</dbReference>
<dbReference type="PANTHER" id="PTHR43351">
    <property type="entry name" value="L(+)-TARTRATE DEHYDRATASE SUBUNIT BETA"/>
    <property type="match status" value="1"/>
</dbReference>
<gene>
    <name evidence="8" type="primary">ttdB</name>
    <name evidence="8" type="ORF">NCTC12965_00156</name>
</gene>
<dbReference type="NCBIfam" id="TIGR00723">
    <property type="entry name" value="ttdB_fumA_fumB"/>
    <property type="match status" value="1"/>
</dbReference>
<comment type="subunit">
    <text evidence="2">Heterotetramer of two alpha and two beta subunits.</text>
</comment>
<evidence type="ECO:0000256" key="4">
    <source>
        <dbReference type="ARBA" id="ARBA00039027"/>
    </source>
</evidence>
<organism evidence="8">
    <name type="scientific">Serratia fonticola</name>
    <dbReference type="NCBI Taxonomy" id="47917"/>
    <lineage>
        <taxon>Bacteria</taxon>
        <taxon>Pseudomonadati</taxon>
        <taxon>Pseudomonadota</taxon>
        <taxon>Gammaproteobacteria</taxon>
        <taxon>Enterobacterales</taxon>
        <taxon>Yersiniaceae</taxon>
        <taxon>Serratia</taxon>
    </lineage>
</organism>
<dbReference type="Pfam" id="PF05683">
    <property type="entry name" value="Fumerase_C"/>
    <property type="match status" value="1"/>
</dbReference>
<feature type="domain" description="Fe-S hydro-lyase tartrate dehydratase beta-type catalytic" evidence="7">
    <location>
        <begin position="6"/>
        <end position="175"/>
    </location>
</feature>
<accession>A0A4U9TIY2</accession>
<comment type="similarity">
    <text evidence="1">Belongs to the class-I fumarase family.</text>
</comment>
<name>A0A4U9TIY2_SERFO</name>
<evidence type="ECO:0000259" key="7">
    <source>
        <dbReference type="Pfam" id="PF05683"/>
    </source>
</evidence>
<dbReference type="EMBL" id="CABEEZ010000012">
    <property type="protein sequence ID" value="VTR16044.1"/>
    <property type="molecule type" value="Genomic_DNA"/>
</dbReference>
<dbReference type="AlphaFoldDB" id="A0A4U9TIY2"/>
<keyword evidence="3 8" id="KW-0456">Lyase</keyword>
<evidence type="ECO:0000256" key="3">
    <source>
        <dbReference type="ARBA" id="ARBA00023239"/>
    </source>
</evidence>
<evidence type="ECO:0000256" key="2">
    <source>
        <dbReference type="ARBA" id="ARBA00011103"/>
    </source>
</evidence>
<evidence type="ECO:0000256" key="5">
    <source>
        <dbReference type="ARBA" id="ARBA00039250"/>
    </source>
</evidence>
<dbReference type="FunFam" id="3.20.130.10:FF:000002">
    <property type="entry name" value="L(+)-tartrate dehydratase subunit beta"/>
    <property type="match status" value="1"/>
</dbReference>
<sequence length="207" mass="23159">MKKILTTPIKAEDLADIRVGDVIYLNGTLVTCRDVCHRRLIELKREIPYDLRGKAIFHAGPIVRKNGEKWEMVSIGPTTSMRMESFEKEFIEQTGVRLIVGKGGMGPNTVAGCKEFKALHVIFPAGCAVVAATQVEEIEEVHWTELGMPESLWVCRVKEFGPLIVSIDTHGNNLIDENKKVFAPALRTDRGRDLSARPLHQVNRQEG</sequence>
<comment type="catalytic activity">
    <reaction evidence="6">
        <text>(2R,3R)-tartrate = oxaloacetate + H2O</text>
        <dbReference type="Rhea" id="RHEA:15413"/>
        <dbReference type="ChEBI" id="CHEBI:15377"/>
        <dbReference type="ChEBI" id="CHEBI:16452"/>
        <dbReference type="ChEBI" id="CHEBI:30924"/>
        <dbReference type="EC" id="4.2.1.32"/>
    </reaction>
</comment>
<dbReference type="SUPFAM" id="SSF117457">
    <property type="entry name" value="FumA C-terminal domain-like"/>
    <property type="match status" value="1"/>
</dbReference>
<dbReference type="NCBIfam" id="NF006082">
    <property type="entry name" value="PRK08228.1"/>
    <property type="match status" value="1"/>
</dbReference>
<dbReference type="PANTHER" id="PTHR43351:SF3">
    <property type="entry name" value="L(+)-TARTRATE DEHYDRATASE SUBUNIT BETA"/>
    <property type="match status" value="1"/>
</dbReference>
<dbReference type="GO" id="GO:0008730">
    <property type="term" value="F:L(+)-tartrate dehydratase activity"/>
    <property type="evidence" value="ECO:0007669"/>
    <property type="project" value="UniProtKB-EC"/>
</dbReference>
<evidence type="ECO:0000313" key="8">
    <source>
        <dbReference type="EMBL" id="VTR16044.1"/>
    </source>
</evidence>
<dbReference type="EC" id="4.2.1.32" evidence="4"/>
<evidence type="ECO:0000256" key="1">
    <source>
        <dbReference type="ARBA" id="ARBA00008876"/>
    </source>
</evidence>
<reference evidence="8" key="1">
    <citation type="submission" date="2019-05" db="EMBL/GenBank/DDBJ databases">
        <authorList>
            <consortium name="Pathogen Informatics"/>
        </authorList>
    </citation>
    <scope>NUCLEOTIDE SEQUENCE [LARGE SCALE GENOMIC DNA]</scope>
    <source>
        <strain evidence="8">NCTC12965</strain>
    </source>
</reference>